<protein>
    <submittedName>
        <fullName evidence="2">Uncharacterized protein</fullName>
    </submittedName>
</protein>
<dbReference type="InParanoid" id="A0A317XXF8"/>
<feature type="region of interest" description="Disordered" evidence="1">
    <location>
        <begin position="184"/>
        <end position="213"/>
    </location>
</feature>
<organism evidence="2 3">
    <name type="scientific">Testicularia cyperi</name>
    <dbReference type="NCBI Taxonomy" id="1882483"/>
    <lineage>
        <taxon>Eukaryota</taxon>
        <taxon>Fungi</taxon>
        <taxon>Dikarya</taxon>
        <taxon>Basidiomycota</taxon>
        <taxon>Ustilaginomycotina</taxon>
        <taxon>Ustilaginomycetes</taxon>
        <taxon>Ustilaginales</taxon>
        <taxon>Anthracoideaceae</taxon>
        <taxon>Testicularia</taxon>
    </lineage>
</organism>
<reference evidence="2 3" key="1">
    <citation type="journal article" date="2018" name="Mol. Biol. Evol.">
        <title>Broad Genomic Sampling Reveals a Smut Pathogenic Ancestry of the Fungal Clade Ustilaginomycotina.</title>
        <authorList>
            <person name="Kijpornyongpan T."/>
            <person name="Mondo S.J."/>
            <person name="Barry K."/>
            <person name="Sandor L."/>
            <person name="Lee J."/>
            <person name="Lipzen A."/>
            <person name="Pangilinan J."/>
            <person name="LaButti K."/>
            <person name="Hainaut M."/>
            <person name="Henrissat B."/>
            <person name="Grigoriev I.V."/>
            <person name="Spatafora J.W."/>
            <person name="Aime M.C."/>
        </authorList>
    </citation>
    <scope>NUCLEOTIDE SEQUENCE [LARGE SCALE GENOMIC DNA]</scope>
    <source>
        <strain evidence="2 3">MCA 3645</strain>
    </source>
</reference>
<evidence type="ECO:0000313" key="3">
    <source>
        <dbReference type="Proteomes" id="UP000246740"/>
    </source>
</evidence>
<sequence>MKPGYTLSFQDYQLDLHRVPSSPEDWIESRLVNSAVFSARSGKDRRSGLDYIVRASTGSSEAASSASSSQSVYQTALAYVGIREEWFALDDDNDDDDDARTIGANSACSTVASSSCCDPDLPFLLHCESSDVSSDASVRTAFDLDSIQPIIELNDLLQQTQPERSTSASYIKIGEAIHRRFSTISSTKSASAHSRKSTTQESSSVHSRTSTAQERISKVVDTLKSPLRAMRSVRTRHLTAPFTSTESLRDLLVSSPQHVADFEADLIELQAREKSDMVSKSRASTMFKSVAVTAALDCAYNIEHSPPRSVSPFSFNDDTQQSWSKETIDDRLKVPHYERGLRRQRYPPRVQYTAPPEIQLPVQQLGTRPGVRLVRPNMSPLSLHSALTY</sequence>
<accession>A0A317XXF8</accession>
<keyword evidence="3" id="KW-1185">Reference proteome</keyword>
<evidence type="ECO:0000313" key="2">
    <source>
        <dbReference type="EMBL" id="PWZ02578.1"/>
    </source>
</evidence>
<name>A0A317XXF8_9BASI</name>
<gene>
    <name evidence="2" type="ORF">BCV70DRAFT_2773</name>
</gene>
<dbReference type="Proteomes" id="UP000246740">
    <property type="component" value="Unassembled WGS sequence"/>
</dbReference>
<dbReference type="EMBL" id="KZ819188">
    <property type="protein sequence ID" value="PWZ02578.1"/>
    <property type="molecule type" value="Genomic_DNA"/>
</dbReference>
<dbReference type="AlphaFoldDB" id="A0A317XXF8"/>
<proteinExistence type="predicted"/>
<evidence type="ECO:0000256" key="1">
    <source>
        <dbReference type="SAM" id="MobiDB-lite"/>
    </source>
</evidence>